<dbReference type="OMA" id="HIFGTHE"/>
<feature type="domain" description="K Homology" evidence="4">
    <location>
        <begin position="304"/>
        <end position="380"/>
    </location>
</feature>
<feature type="compositionally biased region" description="Basic and acidic residues" evidence="3">
    <location>
        <begin position="1"/>
        <end position="12"/>
    </location>
</feature>
<dbReference type="Gene3D" id="3.30.1370.10">
    <property type="entry name" value="K Homology domain, type 1"/>
    <property type="match status" value="5"/>
</dbReference>
<sequence>MVETGKRSRPQRDFGFSDDGKSQRRKSDTADKNRSGELVVYRILCPDTIIGSVIGKAGKVINSIRNETNAKIRVVDPFPGSNLRVITIYCYVNTKENISFEFNENDTDIFCSAQDALLKVHSVIANAGDSRENDKVTANLLIPGSQVANVIGKNGSLVKTLRSKTKARIKITPKDPSEPNHSCGMSWDNFVEISGDADAVKRAVHAISSIMYRFSPKEEIPLGSEVHDVAPTVIIPSDMPIYPSGGYYPSVDSIVPPRSAAPVIGATHHMEGLTGFSSDLGSAYSLYSSALPVAPGYGVSSRTEELTVKVLCPTDKIGRVIGKGGGSIKSVRQSTGARVDVEDAKDDCDECVIIVASTESNGDSRSPAVEAVLLLQGKINDNSDEDESVTMRLLVPSKVVGCLIGRGGAIITEMRKKTKADIRISKGDKPKCCASNEELVETSGEVSCVRDALVQIILRLREDVLRDKEGDQAPSEPLYSGSLSTYSSLPGGPSAAPFSYDQRHDTGSGLGMLHTGGLRGYGSLTVGENGYGSALSSYSSKPYGGLSSTSLELVIPAHAVGKVMGKGGANITNIRKISGATIEVLDGKTRNGDRLAHISGTTEQKSLAENLIQAFIMST</sequence>
<evidence type="ECO:0000259" key="4">
    <source>
        <dbReference type="SMART" id="SM00322"/>
    </source>
</evidence>
<feature type="compositionally biased region" description="Basic and acidic residues" evidence="3">
    <location>
        <begin position="18"/>
        <end position="31"/>
    </location>
</feature>
<evidence type="ECO:0000256" key="2">
    <source>
        <dbReference type="PROSITE-ProRule" id="PRU00117"/>
    </source>
</evidence>
<dbReference type="AlphaFoldDB" id="W1NQM4"/>
<feature type="domain" description="K Homology" evidence="4">
    <location>
        <begin position="37"/>
        <end position="107"/>
    </location>
</feature>
<feature type="domain" description="K Homology" evidence="4">
    <location>
        <begin position="387"/>
        <end position="461"/>
    </location>
</feature>
<dbReference type="CDD" id="cd22462">
    <property type="entry name" value="KH-I_HEN4_like_rpt5"/>
    <property type="match status" value="1"/>
</dbReference>
<keyword evidence="1" id="KW-0677">Repeat</keyword>
<dbReference type="CDD" id="cd22459">
    <property type="entry name" value="KH-I_PEPPER_rpt1_like"/>
    <property type="match status" value="2"/>
</dbReference>
<dbReference type="SMART" id="SM00322">
    <property type="entry name" value="KH"/>
    <property type="match status" value="5"/>
</dbReference>
<keyword evidence="6" id="KW-1185">Reference proteome</keyword>
<dbReference type="STRING" id="13333.W1NQM4"/>
<evidence type="ECO:0000256" key="1">
    <source>
        <dbReference type="ARBA" id="ARBA00022737"/>
    </source>
</evidence>
<dbReference type="PROSITE" id="PS50084">
    <property type="entry name" value="KH_TYPE_1"/>
    <property type="match status" value="5"/>
</dbReference>
<dbReference type="PANTHER" id="PTHR10288">
    <property type="entry name" value="KH DOMAIN CONTAINING RNA BINDING PROTEIN"/>
    <property type="match status" value="1"/>
</dbReference>
<dbReference type="GO" id="GO:0005737">
    <property type="term" value="C:cytoplasm"/>
    <property type="evidence" value="ECO:0000318"/>
    <property type="project" value="GO_Central"/>
</dbReference>
<accession>W1NQM4</accession>
<dbReference type="HOGENOM" id="CLU_018025_0_0_1"/>
<gene>
    <name evidence="5" type="ORF">AMTR_s00092p00116010</name>
</gene>
<feature type="domain" description="K Homology" evidence="4">
    <location>
        <begin position="547"/>
        <end position="617"/>
    </location>
</feature>
<dbReference type="InterPro" id="IPR036612">
    <property type="entry name" value="KH_dom_type_1_sf"/>
</dbReference>
<organism evidence="5 6">
    <name type="scientific">Amborella trichopoda</name>
    <dbReference type="NCBI Taxonomy" id="13333"/>
    <lineage>
        <taxon>Eukaryota</taxon>
        <taxon>Viridiplantae</taxon>
        <taxon>Streptophyta</taxon>
        <taxon>Embryophyta</taxon>
        <taxon>Tracheophyta</taxon>
        <taxon>Spermatophyta</taxon>
        <taxon>Magnoliopsida</taxon>
        <taxon>Amborellales</taxon>
        <taxon>Amborellaceae</taxon>
        <taxon>Amborella</taxon>
    </lineage>
</organism>
<dbReference type="Pfam" id="PF00013">
    <property type="entry name" value="KH_1"/>
    <property type="match status" value="5"/>
</dbReference>
<dbReference type="GO" id="GO:0005634">
    <property type="term" value="C:nucleus"/>
    <property type="evidence" value="ECO:0000318"/>
    <property type="project" value="GO_Central"/>
</dbReference>
<reference evidence="6" key="1">
    <citation type="journal article" date="2013" name="Science">
        <title>The Amborella genome and the evolution of flowering plants.</title>
        <authorList>
            <consortium name="Amborella Genome Project"/>
        </authorList>
    </citation>
    <scope>NUCLEOTIDE SEQUENCE [LARGE SCALE GENOMIC DNA]</scope>
</reference>
<dbReference type="OrthoDB" id="752362at2759"/>
<dbReference type="Proteomes" id="UP000017836">
    <property type="component" value="Unassembled WGS sequence"/>
</dbReference>
<feature type="region of interest" description="Disordered" evidence="3">
    <location>
        <begin position="1"/>
        <end position="31"/>
    </location>
</feature>
<keyword evidence="2" id="KW-0694">RNA-binding</keyword>
<feature type="domain" description="K Homology" evidence="4">
    <location>
        <begin position="134"/>
        <end position="212"/>
    </location>
</feature>
<dbReference type="EMBL" id="KI395040">
    <property type="protein sequence ID" value="ERM99221.1"/>
    <property type="molecule type" value="Genomic_DNA"/>
</dbReference>
<protein>
    <recommendedName>
        <fullName evidence="4">K Homology domain-containing protein</fullName>
    </recommendedName>
</protein>
<evidence type="ECO:0000256" key="3">
    <source>
        <dbReference type="SAM" id="MobiDB-lite"/>
    </source>
</evidence>
<proteinExistence type="predicted"/>
<dbReference type="KEGG" id="atr:18427252"/>
<dbReference type="GO" id="GO:0003729">
    <property type="term" value="F:mRNA binding"/>
    <property type="evidence" value="ECO:0000318"/>
    <property type="project" value="GO_Central"/>
</dbReference>
<dbReference type="Gramene" id="ERM99221">
    <property type="protein sequence ID" value="ERM99221"/>
    <property type="gene ID" value="AMTR_s00092p00116010"/>
</dbReference>
<dbReference type="InterPro" id="IPR004088">
    <property type="entry name" value="KH_dom_type_1"/>
</dbReference>
<name>W1NQM4_AMBTC</name>
<dbReference type="eggNOG" id="KOG2190">
    <property type="taxonomic scope" value="Eukaryota"/>
</dbReference>
<evidence type="ECO:0000313" key="6">
    <source>
        <dbReference type="Proteomes" id="UP000017836"/>
    </source>
</evidence>
<dbReference type="InterPro" id="IPR004087">
    <property type="entry name" value="KH_dom"/>
</dbReference>
<evidence type="ECO:0000313" key="5">
    <source>
        <dbReference type="EMBL" id="ERM99221.1"/>
    </source>
</evidence>
<dbReference type="SUPFAM" id="SSF54791">
    <property type="entry name" value="Eukaryotic type KH-domain (KH-domain type I)"/>
    <property type="match status" value="5"/>
</dbReference>